<dbReference type="InterPro" id="IPR010730">
    <property type="entry name" value="HET"/>
</dbReference>
<evidence type="ECO:0000259" key="1">
    <source>
        <dbReference type="Pfam" id="PF06985"/>
    </source>
</evidence>
<name>A0A072PCA1_9EURO</name>
<dbReference type="HOGENOM" id="CLU_700260_0_0_1"/>
<dbReference type="VEuPathDB" id="FungiDB:A1O9_05299"/>
<dbReference type="AlphaFoldDB" id="A0A072PCA1"/>
<proteinExistence type="predicted"/>
<evidence type="ECO:0000313" key="3">
    <source>
        <dbReference type="Proteomes" id="UP000027920"/>
    </source>
</evidence>
<reference evidence="2 3" key="1">
    <citation type="submission" date="2013-03" db="EMBL/GenBank/DDBJ databases">
        <title>The Genome Sequence of Exophiala aquamarina CBS 119918.</title>
        <authorList>
            <consortium name="The Broad Institute Genomics Platform"/>
            <person name="Cuomo C."/>
            <person name="de Hoog S."/>
            <person name="Gorbushina A."/>
            <person name="Walker B."/>
            <person name="Young S.K."/>
            <person name="Zeng Q."/>
            <person name="Gargeya S."/>
            <person name="Fitzgerald M."/>
            <person name="Haas B."/>
            <person name="Abouelleil A."/>
            <person name="Allen A.W."/>
            <person name="Alvarado L."/>
            <person name="Arachchi H.M."/>
            <person name="Berlin A.M."/>
            <person name="Chapman S.B."/>
            <person name="Gainer-Dewar J."/>
            <person name="Goldberg J."/>
            <person name="Griggs A."/>
            <person name="Gujja S."/>
            <person name="Hansen M."/>
            <person name="Howarth C."/>
            <person name="Imamovic A."/>
            <person name="Ireland A."/>
            <person name="Larimer J."/>
            <person name="McCowan C."/>
            <person name="Murphy C."/>
            <person name="Pearson M."/>
            <person name="Poon T.W."/>
            <person name="Priest M."/>
            <person name="Roberts A."/>
            <person name="Saif S."/>
            <person name="Shea T."/>
            <person name="Sisk P."/>
            <person name="Sykes S."/>
            <person name="Wortman J."/>
            <person name="Nusbaum C."/>
            <person name="Birren B."/>
        </authorList>
    </citation>
    <scope>NUCLEOTIDE SEQUENCE [LARGE SCALE GENOMIC DNA]</scope>
    <source>
        <strain evidence="2 3">CBS 119918</strain>
    </source>
</reference>
<dbReference type="OrthoDB" id="674604at2759"/>
<keyword evidence="3" id="KW-1185">Reference proteome</keyword>
<dbReference type="EMBL" id="AMGV01000004">
    <property type="protein sequence ID" value="KEF57382.1"/>
    <property type="molecule type" value="Genomic_DNA"/>
</dbReference>
<dbReference type="GeneID" id="25280225"/>
<accession>A0A072PCA1</accession>
<dbReference type="STRING" id="1182545.A0A072PCA1"/>
<dbReference type="RefSeq" id="XP_013259972.1">
    <property type="nucleotide sequence ID" value="XM_013404518.1"/>
</dbReference>
<dbReference type="PANTHER" id="PTHR10622">
    <property type="entry name" value="HET DOMAIN-CONTAINING PROTEIN"/>
    <property type="match status" value="1"/>
</dbReference>
<dbReference type="Pfam" id="PF06985">
    <property type="entry name" value="HET"/>
    <property type="match status" value="1"/>
</dbReference>
<organism evidence="2 3">
    <name type="scientific">Exophiala aquamarina CBS 119918</name>
    <dbReference type="NCBI Taxonomy" id="1182545"/>
    <lineage>
        <taxon>Eukaryota</taxon>
        <taxon>Fungi</taxon>
        <taxon>Dikarya</taxon>
        <taxon>Ascomycota</taxon>
        <taxon>Pezizomycotina</taxon>
        <taxon>Eurotiomycetes</taxon>
        <taxon>Chaetothyriomycetidae</taxon>
        <taxon>Chaetothyriales</taxon>
        <taxon>Herpotrichiellaceae</taxon>
        <taxon>Exophiala</taxon>
    </lineage>
</organism>
<dbReference type="PANTHER" id="PTHR10622:SF11">
    <property type="entry name" value="HET-DOMAIN-CONTAINING PROTEIN"/>
    <property type="match status" value="1"/>
</dbReference>
<feature type="domain" description="Heterokaryon incompatibility" evidence="1">
    <location>
        <begin position="25"/>
        <end position="114"/>
    </location>
</feature>
<protein>
    <recommendedName>
        <fullName evidence="1">Heterokaryon incompatibility domain-containing protein</fullName>
    </recommendedName>
</protein>
<dbReference type="Proteomes" id="UP000027920">
    <property type="component" value="Unassembled WGS sequence"/>
</dbReference>
<evidence type="ECO:0000313" key="2">
    <source>
        <dbReference type="EMBL" id="KEF57382.1"/>
    </source>
</evidence>
<comment type="caution">
    <text evidence="2">The sequence shown here is derived from an EMBL/GenBank/DDBJ whole genome shotgun (WGS) entry which is preliminary data.</text>
</comment>
<gene>
    <name evidence="2" type="ORF">A1O9_05299</name>
</gene>
<sequence length="394" mass="44027">MHLLSLDSNGKPYLTAFPELEVPAYVILSHRWATSNEEVTFKDIMENSGSEKAGYHKIDFCGQQAKVDGLSYFWIDSCCIDKSSATELSKAINSMFRWYRNAKKCYVYLTDVSMTASAERKSWEPAFRKSQWFTRGWTLQELLAPRAIEFFSREGKILGDKKTLGGLLRTVTEIPFHALQGVPLSQFPVEEKFRWAAKRQTTEVEDKAYSLLGIFDVAIVPIYGEGERNAIFRLKKAIEDKESMPKELDPGKTNCVRMTVPADPTGDCILHVTMGGPTLPDIIYKMTGVKLRVVEGKWQALFPNGSSLTPFPSVRINGMNDVGIAKMFPIESSHSIIEGLSTSNLYAKEKAGEALLRSCVSFLVQADSECDVIMELTLGRAVADRIALQLYADG</sequence>